<comment type="similarity">
    <text evidence="2">Belongs to the class IV-like SAM-binding methyltransferase superfamily. RNA methyltransferase TrmH family.</text>
</comment>
<evidence type="ECO:0000256" key="7">
    <source>
        <dbReference type="ARBA" id="ARBA00022946"/>
    </source>
</evidence>
<feature type="domain" description="RNA 2-O ribose methyltransferase substrate binding" evidence="10">
    <location>
        <begin position="70"/>
        <end position="142"/>
    </location>
</feature>
<keyword evidence="5" id="KW-0808">Transferase</keyword>
<evidence type="ECO:0000256" key="8">
    <source>
        <dbReference type="ARBA" id="ARBA00023128"/>
    </source>
</evidence>
<dbReference type="InterPro" id="IPR029028">
    <property type="entry name" value="Alpha/beta_knot_MTases"/>
</dbReference>
<dbReference type="STRING" id="1071382.H2AXY9"/>
<dbReference type="OrthoDB" id="270651at2759"/>
<dbReference type="Pfam" id="PF08032">
    <property type="entry name" value="SpoU_sub_bind"/>
    <property type="match status" value="1"/>
</dbReference>
<dbReference type="FunCoup" id="H2AXY9">
    <property type="interactions" value="308"/>
</dbReference>
<protein>
    <recommendedName>
        <fullName evidence="9">rRNA methyltransferase 1, mitochondrial</fullName>
    </recommendedName>
</protein>
<dbReference type="InterPro" id="IPR013123">
    <property type="entry name" value="SpoU_subst-bd"/>
</dbReference>
<keyword evidence="3" id="KW-0698">rRNA processing</keyword>
<dbReference type="eggNOG" id="KOG0838">
    <property type="taxonomic scope" value="Eukaryota"/>
</dbReference>
<dbReference type="EMBL" id="HE650827">
    <property type="protein sequence ID" value="CCF59239.1"/>
    <property type="molecule type" value="Genomic_DNA"/>
</dbReference>
<dbReference type="Gene3D" id="3.30.1330.30">
    <property type="match status" value="1"/>
</dbReference>
<keyword evidence="4" id="KW-0489">Methyltransferase</keyword>
<name>H2AXY9_KAZAF</name>
<organism evidence="11 12">
    <name type="scientific">Kazachstania africana (strain ATCC 22294 / BCRC 22015 / CBS 2517 / CECT 1963 / NBRC 1671 / NRRL Y-8276)</name>
    <name type="common">Yeast</name>
    <name type="synonym">Kluyveromyces africanus</name>
    <dbReference type="NCBI Taxonomy" id="1071382"/>
    <lineage>
        <taxon>Eukaryota</taxon>
        <taxon>Fungi</taxon>
        <taxon>Dikarya</taxon>
        <taxon>Ascomycota</taxon>
        <taxon>Saccharomycotina</taxon>
        <taxon>Saccharomycetes</taxon>
        <taxon>Saccharomycetales</taxon>
        <taxon>Saccharomycetaceae</taxon>
        <taxon>Kazachstania</taxon>
    </lineage>
</organism>
<dbReference type="InterPro" id="IPR047261">
    <property type="entry name" value="MRM1_MeTrfase_dom"/>
</dbReference>
<dbReference type="Proteomes" id="UP000005220">
    <property type="component" value="Chromosome 7"/>
</dbReference>
<dbReference type="SMART" id="SM00967">
    <property type="entry name" value="SpoU_sub_bind"/>
    <property type="match status" value="1"/>
</dbReference>
<sequence>MIKYITRTYSIKPGIKTSGPLSKSIDKNIPQYRRVKAWERDKKNKDDWFRDKYSHIHAERRRRKEGNSAFIYGHNSVVSALNDAKRGRKLYYHGKNINEEIEKLCDRSGICIEKVSKQELNALSGNNVHNNLVLEAAPLKLDTASSIDVSDDAIEVHTMSDNQKIVRMNRGNPLGVLMDKITDPFNVGSIVRSCFYMGVDFALSAGSVNVEKGFSSTIHKASSGAIESIPVYNIDDKVKFITAMKDKGWVFVAATVDSDNSEKRILMDDLRIVGGTSGVILVLGSEGQGISKRVQHECDYTVEIPVRARKKNRSVDSLNVGVAAGILLEKLTAEK</sequence>
<dbReference type="InterPro" id="IPR047182">
    <property type="entry name" value="MRM1"/>
</dbReference>
<accession>H2AXY9</accession>
<evidence type="ECO:0000256" key="5">
    <source>
        <dbReference type="ARBA" id="ARBA00022679"/>
    </source>
</evidence>
<dbReference type="GO" id="GO:0005739">
    <property type="term" value="C:mitochondrion"/>
    <property type="evidence" value="ECO:0007669"/>
    <property type="project" value="UniProtKB-SubCell"/>
</dbReference>
<evidence type="ECO:0000256" key="1">
    <source>
        <dbReference type="ARBA" id="ARBA00004173"/>
    </source>
</evidence>
<proteinExistence type="inferred from homology"/>
<keyword evidence="8" id="KW-0496">Mitochondrion</keyword>
<reference evidence="11 12" key="1">
    <citation type="journal article" date="2011" name="Proc. Natl. Acad. Sci. U.S.A.">
        <title>Evolutionary erosion of yeast sex chromosomes by mating-type switching accidents.</title>
        <authorList>
            <person name="Gordon J.L."/>
            <person name="Armisen D."/>
            <person name="Proux-Wera E."/>
            <person name="Oheigeartaigh S.S."/>
            <person name="Byrne K.P."/>
            <person name="Wolfe K.H."/>
        </authorList>
    </citation>
    <scope>NUCLEOTIDE SEQUENCE [LARGE SCALE GENOMIC DNA]</scope>
    <source>
        <strain evidence="12">ATCC 22294 / BCRC 22015 / CBS 2517 / CECT 1963 / NBRC 1671 / NRRL Y-8276</strain>
    </source>
</reference>
<evidence type="ECO:0000256" key="2">
    <source>
        <dbReference type="ARBA" id="ARBA00007228"/>
    </source>
</evidence>
<dbReference type="PANTHER" id="PTHR46103:SF1">
    <property type="entry name" value="RRNA METHYLTRANSFERASE 1, MITOCHONDRIAL"/>
    <property type="match status" value="1"/>
</dbReference>
<dbReference type="SUPFAM" id="SSF55315">
    <property type="entry name" value="L30e-like"/>
    <property type="match status" value="1"/>
</dbReference>
<keyword evidence="12" id="KW-1185">Reference proteome</keyword>
<dbReference type="Pfam" id="PF00588">
    <property type="entry name" value="SpoU_methylase"/>
    <property type="match status" value="1"/>
</dbReference>
<dbReference type="NCBIfam" id="TIGR00186">
    <property type="entry name" value="rRNA_methyl_3"/>
    <property type="match status" value="1"/>
</dbReference>
<dbReference type="InterPro" id="IPR029026">
    <property type="entry name" value="tRNA_m1G_MTases_N"/>
</dbReference>
<keyword evidence="6" id="KW-0949">S-adenosyl-L-methionine</keyword>
<dbReference type="InterPro" id="IPR004441">
    <property type="entry name" value="rRNA_MeTrfase_TrmH"/>
</dbReference>
<gene>
    <name evidence="11" type="primary">KAFR0G02050</name>
    <name evidence="11" type="ORF">KAFR_0G02050</name>
</gene>
<dbReference type="GO" id="GO:0003723">
    <property type="term" value="F:RNA binding"/>
    <property type="evidence" value="ECO:0007669"/>
    <property type="project" value="InterPro"/>
</dbReference>
<dbReference type="Gene3D" id="3.40.1280.10">
    <property type="match status" value="1"/>
</dbReference>
<evidence type="ECO:0000313" key="11">
    <source>
        <dbReference type="EMBL" id="CCF59239.1"/>
    </source>
</evidence>
<dbReference type="KEGG" id="kaf:KAFR_0G02050"/>
<dbReference type="PANTHER" id="PTHR46103">
    <property type="entry name" value="RRNA METHYLTRANSFERASE 1, MITOCHONDRIAL"/>
    <property type="match status" value="1"/>
</dbReference>
<evidence type="ECO:0000256" key="6">
    <source>
        <dbReference type="ARBA" id="ARBA00022691"/>
    </source>
</evidence>
<keyword evidence="7" id="KW-0809">Transit peptide</keyword>
<dbReference type="GeneID" id="13887219"/>
<evidence type="ECO:0000259" key="10">
    <source>
        <dbReference type="SMART" id="SM00967"/>
    </source>
</evidence>
<evidence type="ECO:0000256" key="9">
    <source>
        <dbReference type="ARBA" id="ARBA00034881"/>
    </source>
</evidence>
<dbReference type="InterPro" id="IPR029064">
    <property type="entry name" value="Ribosomal_eL30-like_sf"/>
</dbReference>
<dbReference type="SUPFAM" id="SSF75217">
    <property type="entry name" value="alpha/beta knot"/>
    <property type="match status" value="1"/>
</dbReference>
<dbReference type="CDD" id="cd18105">
    <property type="entry name" value="SpoU-like_MRM1"/>
    <property type="match status" value="1"/>
</dbReference>
<dbReference type="RefSeq" id="XP_003958374.1">
    <property type="nucleotide sequence ID" value="XM_003958325.1"/>
</dbReference>
<dbReference type="HOGENOM" id="CLU_021322_5_1_1"/>
<evidence type="ECO:0000256" key="3">
    <source>
        <dbReference type="ARBA" id="ARBA00022552"/>
    </source>
</evidence>
<dbReference type="InterPro" id="IPR001537">
    <property type="entry name" value="SpoU_MeTrfase"/>
</dbReference>
<dbReference type="InParanoid" id="H2AXY9"/>
<evidence type="ECO:0000256" key="4">
    <source>
        <dbReference type="ARBA" id="ARBA00022603"/>
    </source>
</evidence>
<dbReference type="GO" id="GO:0016435">
    <property type="term" value="F:rRNA (guanine) methyltransferase activity"/>
    <property type="evidence" value="ECO:0007669"/>
    <property type="project" value="TreeGrafter"/>
</dbReference>
<comment type="subcellular location">
    <subcellularLocation>
        <location evidence="1">Mitochondrion</location>
    </subcellularLocation>
</comment>
<evidence type="ECO:0000313" key="12">
    <source>
        <dbReference type="Proteomes" id="UP000005220"/>
    </source>
</evidence>
<dbReference type="AlphaFoldDB" id="H2AXY9"/>